<organism evidence="1 2">
    <name type="scientific">Colletotrichum tamarilloi</name>
    <dbReference type="NCBI Taxonomy" id="1209934"/>
    <lineage>
        <taxon>Eukaryota</taxon>
        <taxon>Fungi</taxon>
        <taxon>Dikarya</taxon>
        <taxon>Ascomycota</taxon>
        <taxon>Pezizomycotina</taxon>
        <taxon>Sordariomycetes</taxon>
        <taxon>Hypocreomycetidae</taxon>
        <taxon>Glomerellales</taxon>
        <taxon>Glomerellaceae</taxon>
        <taxon>Colletotrichum</taxon>
        <taxon>Colletotrichum acutatum species complex</taxon>
    </lineage>
</organism>
<accession>A0ABQ9QJN4</accession>
<reference evidence="1 2" key="1">
    <citation type="submission" date="2016-10" db="EMBL/GenBank/DDBJ databases">
        <title>The genome sequence of Colletotrichum fioriniae PJ7.</title>
        <authorList>
            <person name="Baroncelli R."/>
        </authorList>
    </citation>
    <scope>NUCLEOTIDE SEQUENCE [LARGE SCALE GENOMIC DNA]</scope>
    <source>
        <strain evidence="1 2">Tom-12</strain>
    </source>
</reference>
<dbReference type="GeneID" id="85416269"/>
<comment type="caution">
    <text evidence="1">The sequence shown here is derived from an EMBL/GenBank/DDBJ whole genome shotgun (WGS) entry which is preliminary data.</text>
</comment>
<name>A0ABQ9QJN4_9PEZI</name>
<gene>
    <name evidence="1" type="ORF">CTAM01_16038</name>
</gene>
<proteinExistence type="predicted"/>
<evidence type="ECO:0000313" key="1">
    <source>
        <dbReference type="EMBL" id="KAK1474009.1"/>
    </source>
</evidence>
<sequence length="105" mass="11446">MDLDFVNDSMPTELQPHADVILGPRGDEMDPARRYLANSEVFVAASPYFVCSSWDPIFTKAILCDPNKNQSLAGIGRSKGDGRARFSISGCLLPALLSALARFLQ</sequence>
<dbReference type="Proteomes" id="UP001227543">
    <property type="component" value="Unassembled WGS sequence"/>
</dbReference>
<dbReference type="RefSeq" id="XP_060373390.1">
    <property type="nucleotide sequence ID" value="XM_060532031.1"/>
</dbReference>
<keyword evidence="2" id="KW-1185">Reference proteome</keyword>
<dbReference type="EMBL" id="MLFU01000192">
    <property type="protein sequence ID" value="KAK1474009.1"/>
    <property type="molecule type" value="Genomic_DNA"/>
</dbReference>
<protein>
    <submittedName>
        <fullName evidence="1">Uncharacterized protein</fullName>
    </submittedName>
</protein>
<evidence type="ECO:0000313" key="2">
    <source>
        <dbReference type="Proteomes" id="UP001227543"/>
    </source>
</evidence>